<dbReference type="RefSeq" id="WP_285884800.1">
    <property type="nucleotide sequence ID" value="NZ_JARFYN010000113.1"/>
</dbReference>
<keyword evidence="3" id="KW-1185">Reference proteome</keyword>
<proteinExistence type="predicted"/>
<gene>
    <name evidence="2" type="ORF">PY650_35800</name>
</gene>
<sequence length="68" mass="7611">MEAQRSFERRHTIRSAAYSSTDFQKKYDLDAAEEGGPRDVISTIGTSGSIDRADEREDDTRASPESEN</sequence>
<feature type="region of interest" description="Disordered" evidence="1">
    <location>
        <begin position="30"/>
        <end position="68"/>
    </location>
</feature>
<accession>A0ABT7KQ93</accession>
<evidence type="ECO:0000256" key="1">
    <source>
        <dbReference type="SAM" id="MobiDB-lite"/>
    </source>
</evidence>
<organism evidence="2 3">
    <name type="scientific">Rhizobium calliandrae</name>
    <dbReference type="NCBI Taxonomy" id="1312182"/>
    <lineage>
        <taxon>Bacteria</taxon>
        <taxon>Pseudomonadati</taxon>
        <taxon>Pseudomonadota</taxon>
        <taxon>Alphaproteobacteria</taxon>
        <taxon>Hyphomicrobiales</taxon>
        <taxon>Rhizobiaceae</taxon>
        <taxon>Rhizobium/Agrobacterium group</taxon>
        <taxon>Rhizobium</taxon>
    </lineage>
</organism>
<reference evidence="2" key="1">
    <citation type="submission" date="2023-06" db="EMBL/GenBank/DDBJ databases">
        <title>Phylogenetic Diversity of Rhizobium strains.</title>
        <authorList>
            <person name="Moura F.T."/>
            <person name="Helene L.C.F."/>
            <person name="Hungria M."/>
        </authorList>
    </citation>
    <scope>NUCLEOTIDE SEQUENCE</scope>
    <source>
        <strain evidence="2">CCGE524</strain>
    </source>
</reference>
<feature type="compositionally biased region" description="Basic and acidic residues" evidence="1">
    <location>
        <begin position="51"/>
        <end position="68"/>
    </location>
</feature>
<name>A0ABT7KQ93_9HYPH</name>
<comment type="caution">
    <text evidence="2">The sequence shown here is derived from an EMBL/GenBank/DDBJ whole genome shotgun (WGS) entry which is preliminary data.</text>
</comment>
<evidence type="ECO:0000313" key="2">
    <source>
        <dbReference type="EMBL" id="MDL2410814.1"/>
    </source>
</evidence>
<dbReference type="Proteomes" id="UP001172630">
    <property type="component" value="Unassembled WGS sequence"/>
</dbReference>
<evidence type="ECO:0000313" key="3">
    <source>
        <dbReference type="Proteomes" id="UP001172630"/>
    </source>
</evidence>
<protein>
    <submittedName>
        <fullName evidence="2">Uncharacterized protein</fullName>
    </submittedName>
</protein>
<dbReference type="EMBL" id="JARFYN010000113">
    <property type="protein sequence ID" value="MDL2410814.1"/>
    <property type="molecule type" value="Genomic_DNA"/>
</dbReference>